<feature type="region of interest" description="Disordered" evidence="1">
    <location>
        <begin position="281"/>
        <end position="307"/>
    </location>
</feature>
<evidence type="ECO:0000256" key="1">
    <source>
        <dbReference type="SAM" id="MobiDB-lite"/>
    </source>
</evidence>
<feature type="region of interest" description="Disordered" evidence="1">
    <location>
        <begin position="1565"/>
        <end position="1605"/>
    </location>
</feature>
<name>A0ABN1MPD6_9FLAO</name>
<comment type="caution">
    <text evidence="3">The sequence shown here is derived from an EMBL/GenBank/DDBJ whole genome shotgun (WGS) entry which is preliminary data.</text>
</comment>
<gene>
    <name evidence="3" type="ORF">GCM10009118_11870</name>
</gene>
<feature type="compositionally biased region" description="Polar residues" evidence="1">
    <location>
        <begin position="1689"/>
        <end position="1705"/>
    </location>
</feature>
<protein>
    <submittedName>
        <fullName evidence="3">Uncharacterized protein</fullName>
    </submittedName>
</protein>
<evidence type="ECO:0000313" key="4">
    <source>
        <dbReference type="Proteomes" id="UP001501126"/>
    </source>
</evidence>
<feature type="signal peptide" evidence="2">
    <location>
        <begin position="1"/>
        <end position="21"/>
    </location>
</feature>
<dbReference type="EMBL" id="BAAAFH010000006">
    <property type="protein sequence ID" value="GAA0874779.1"/>
    <property type="molecule type" value="Genomic_DNA"/>
</dbReference>
<accession>A0ABN1MPD6</accession>
<feature type="compositionally biased region" description="Low complexity" evidence="1">
    <location>
        <begin position="1709"/>
        <end position="1762"/>
    </location>
</feature>
<organism evidence="3 4">
    <name type="scientific">Wandonia haliotis</name>
    <dbReference type="NCBI Taxonomy" id="574963"/>
    <lineage>
        <taxon>Bacteria</taxon>
        <taxon>Pseudomonadati</taxon>
        <taxon>Bacteroidota</taxon>
        <taxon>Flavobacteriia</taxon>
        <taxon>Flavobacteriales</taxon>
        <taxon>Crocinitomicaceae</taxon>
        <taxon>Wandonia</taxon>
    </lineage>
</organism>
<feature type="compositionally biased region" description="Low complexity" evidence="1">
    <location>
        <begin position="1582"/>
        <end position="1602"/>
    </location>
</feature>
<feature type="region of interest" description="Disordered" evidence="1">
    <location>
        <begin position="1682"/>
        <end position="1768"/>
    </location>
</feature>
<evidence type="ECO:0000313" key="3">
    <source>
        <dbReference type="EMBL" id="GAA0874779.1"/>
    </source>
</evidence>
<dbReference type="InterPro" id="IPR013783">
    <property type="entry name" value="Ig-like_fold"/>
</dbReference>
<feature type="compositionally biased region" description="Polar residues" evidence="1">
    <location>
        <begin position="1565"/>
        <end position="1578"/>
    </location>
</feature>
<dbReference type="Gene3D" id="2.60.40.10">
    <property type="entry name" value="Immunoglobulins"/>
    <property type="match status" value="4"/>
</dbReference>
<feature type="compositionally biased region" description="Polar residues" evidence="1">
    <location>
        <begin position="295"/>
        <end position="305"/>
    </location>
</feature>
<evidence type="ECO:0000256" key="2">
    <source>
        <dbReference type="SAM" id="SignalP"/>
    </source>
</evidence>
<proteinExistence type="predicted"/>
<keyword evidence="2" id="KW-0732">Signal</keyword>
<feature type="chain" id="PRO_5047125242" evidence="2">
    <location>
        <begin position="22"/>
        <end position="1768"/>
    </location>
</feature>
<sequence>MKKIYALFLAVFVLNTLSAQRVFTEYETDSKWFIGLNAGAIWHTSDVKNKTQLGWGFMVGRSFNYNYGTPVSFDVRLRYLRGFWIGQDNELSMVSPNDASLSGSTYPQVNYYKPDTATIVRNFQTDQHRIALELAIHANRLRERTGLDLYLFGGIGLNWWQTYSNVLNNTDSTAYMYDYTSLNGDYSNTVINNLQDATYDTPLDGSTKTGYNVSWMPSVGLGIGYQVGPRFQVGVEHKTTFTRTDLWDGKNYDNSGNPSGSNDIYHYTGIYLKFNLRKGKKKLPEEENEQTTETPVDNLTPTTPGGNCLTPTVAITDPARTNYSVQNQSFLFRATVTHIEGAHQVAFKINGQYNTNFTYDPATDRFQSNVVLSPGQNILEVLATNACGSAEDNRILILETPQITPPIVSYQNPPQSPYETELTVFPLAAQVLNVDTKNQITLSLNGTTISTFTFNPTSKAVTAQLSLVEGNNSVVLTGTNQAGTDSKQTIIIRKRPRLRQPPVVNFINPASSPITVDQQRASILATVLYVEQKANISVLVNGRSLGQHQFEYNTANNMVSFTTELIEGANIIQIKGSNEAGTAEKSTTIIYRKAVVEYPPIVTFLDPFENPKTVTISNYGVRARVQNVTSQQQISVWVNSIPTTNFTYSNSSQEVFLQTGLVNGANTVTVRGTNSAGIDEKSTTIIYRQYNPVKPPVVDITFPVGNPAETSAPTAQVQATVLNANSQQEISVFVNATQLTSFFYDGNTHQVSFNAPLNIGSNLVKVVASTTSGYAEDVQTIVYKRIIQQQPPVVTFVNPASSPQTVTQQAYNMQATVLNVANKGQIRIRHNGVIITPDLYTFTSISKQVFFTTNLVPGNNIFEVTGTNEAGSDTETATVIYKREVTPCNKPVITMNQPQQNSTSENQSVRFAAQVTGVSSVNDITVLLNGLPQNNLNFAATTGQLTGTFTLTEGMNNIEILATNRCGSSRISTSIKYTPVQEPCFVPEASRVNPVNTTAQIQEGQISITASLLNITESGQISLNINGQESQAFIYDPARHLVTATVSLSEGNNTIRVIAENKCGAASVFWNIEYVRCTPPVWNLTSNIPAGNVTSSPTFNISGNVENISSPRQIVVNHNGTPVNFNLNTLTEVFSSTITLAEGNNTIQVTATNECGKDVETYQVIYKKPVTVLPPSVDITIPEENPHHTTTPSMTVVATVENVSNSSQITVTVNGAPRNFAYNASLNRVSFSQNWVEGANVIVVNATNTAGSSSDTKTVVYSEPVIIQPPVITFTNPVATPHIITGTQYTVTGYITNISSLNQVQCYVNNVDFAQYNPSLSGGQLNFTLPLTFDNTHPVYEVRFVASNEAGTDQSSRIIRQKREDNTGNCMPQTGAVFAANHVSVQVSSTKELSNVVLKFHDNTTQKFDNLSGNTGTFAGTGTQEGKCIIGVWIKSGCNSSNDGPGYGTWTPNTTFNGQCSTDKPCGPRFNPGNSAWQFCLITPSGTFTRDDLQSNPNFSYQGPASSAYFLPIAGGADATVNGAPYPIQSGRYYLFTGNLIVQVSSNHPGSMGHWQICIESTTAPRSGNGNNRPQSPCETAGNTNGNENGNSNGSGQSNSSSIENDCLPKVNATFRNAHQTVTVSSDKSISNVVLKFSDETTQKFDNLSGRIRTLSGTGENSGKCIKGVWIKSGCNSSTDGPEYGEWVPNSQFDGNCASDSQQEESSGTDDTPTSTTPGVIRKPSGTTITRPQTTSPTTAPQRDSGGNSSGTRSSGSRSSTTIIKPRP</sequence>
<keyword evidence="4" id="KW-1185">Reference proteome</keyword>
<dbReference type="RefSeq" id="WP_343785696.1">
    <property type="nucleotide sequence ID" value="NZ_BAAAFH010000006.1"/>
</dbReference>
<dbReference type="Proteomes" id="UP001501126">
    <property type="component" value="Unassembled WGS sequence"/>
</dbReference>
<reference evidence="3 4" key="1">
    <citation type="journal article" date="2019" name="Int. J. Syst. Evol. Microbiol.">
        <title>The Global Catalogue of Microorganisms (GCM) 10K type strain sequencing project: providing services to taxonomists for standard genome sequencing and annotation.</title>
        <authorList>
            <consortium name="The Broad Institute Genomics Platform"/>
            <consortium name="The Broad Institute Genome Sequencing Center for Infectious Disease"/>
            <person name="Wu L."/>
            <person name="Ma J."/>
        </authorList>
    </citation>
    <scope>NUCLEOTIDE SEQUENCE [LARGE SCALE GENOMIC DNA]</scope>
    <source>
        <strain evidence="3 4">JCM 16083</strain>
    </source>
</reference>